<dbReference type="PROSITE" id="PS50297">
    <property type="entry name" value="ANK_REP_REGION"/>
    <property type="match status" value="2"/>
</dbReference>
<reference evidence="4 5" key="1">
    <citation type="submission" date="2014-04" db="EMBL/GenBank/DDBJ databases">
        <authorList>
            <consortium name="DOE Joint Genome Institute"/>
            <person name="Kuo A."/>
            <person name="Martino E."/>
            <person name="Perotto S."/>
            <person name="Kohler A."/>
            <person name="Nagy L.G."/>
            <person name="Floudas D."/>
            <person name="Copeland A."/>
            <person name="Barry K.W."/>
            <person name="Cichocki N."/>
            <person name="Veneault-Fourrey C."/>
            <person name="LaButti K."/>
            <person name="Lindquist E.A."/>
            <person name="Lipzen A."/>
            <person name="Lundell T."/>
            <person name="Morin E."/>
            <person name="Murat C."/>
            <person name="Sun H."/>
            <person name="Tunlid A."/>
            <person name="Henrissat B."/>
            <person name="Grigoriev I.V."/>
            <person name="Hibbett D.S."/>
            <person name="Martin F."/>
            <person name="Nordberg H.P."/>
            <person name="Cantor M.N."/>
            <person name="Hua S.X."/>
        </authorList>
    </citation>
    <scope>NUCLEOTIDE SEQUENCE [LARGE SCALE GENOMIC DNA]</scope>
    <source>
        <strain evidence="4 5">Zn</strain>
    </source>
</reference>
<dbReference type="OrthoDB" id="194358at2759"/>
<organism evidence="4 5">
    <name type="scientific">Oidiodendron maius (strain Zn)</name>
    <dbReference type="NCBI Taxonomy" id="913774"/>
    <lineage>
        <taxon>Eukaryota</taxon>
        <taxon>Fungi</taxon>
        <taxon>Dikarya</taxon>
        <taxon>Ascomycota</taxon>
        <taxon>Pezizomycotina</taxon>
        <taxon>Leotiomycetes</taxon>
        <taxon>Leotiomycetes incertae sedis</taxon>
        <taxon>Myxotrichaceae</taxon>
        <taxon>Oidiodendron</taxon>
    </lineage>
</organism>
<dbReference type="PANTHER" id="PTHR24123:SF33">
    <property type="entry name" value="PROTEIN HOS4"/>
    <property type="match status" value="1"/>
</dbReference>
<gene>
    <name evidence="4" type="ORF">OIDMADRAFT_179998</name>
</gene>
<feature type="repeat" description="ANK" evidence="3">
    <location>
        <begin position="1413"/>
        <end position="1439"/>
    </location>
</feature>
<proteinExistence type="predicted"/>
<dbReference type="SUPFAM" id="SSF48403">
    <property type="entry name" value="Ankyrin repeat"/>
    <property type="match status" value="4"/>
</dbReference>
<evidence type="ECO:0000313" key="4">
    <source>
        <dbReference type="EMBL" id="KIN01149.1"/>
    </source>
</evidence>
<keyword evidence="1" id="KW-0677">Repeat</keyword>
<dbReference type="Proteomes" id="UP000054321">
    <property type="component" value="Unassembled WGS sequence"/>
</dbReference>
<dbReference type="HOGENOM" id="CLU_001569_0_0_1"/>
<protein>
    <submittedName>
        <fullName evidence="4">Uncharacterized protein</fullName>
    </submittedName>
</protein>
<sequence>MSRLSAQQLQRLERIAQRVNAVQDIDSSQLSPPRQPPSFCVSDDERKADAILGQLKLEDSQGHAPPNRLARTFTKASKASTYSYNELYAALSRIISENGLAGVFEVLLRRFRAIEGNINVPKKRNTGVISKIRNSDNQQPGRLLQGAAKLHRSDIVQLLGPFSPSQESLDESLLIALQARDLTVAECLLQYGADTRKYESEFMQAAQRGDLALVNLLLRAPKRVTEPCVTRSLLLAADNGWLPVVLCLVQAGADGDNENASALMHAAQMGNTGIATAIIMGRNPPSPVSVNRILDRVFSSPSEFINGNQELIEVLLCGGPLGNAVHEGIIKATMLANVGIIQLLLAHNADINYNGAAAVAHAVRQNRGDLLGLLLQEQKLKQEIASELVCLIPTAASSTDKVIILSKLLVNGASGRRCSELLILAAERDDLDTARLLITARDRTGQPVCSTDYDSARCLEIAVAKGYIPMLKILLDGAPSKPSLSAAFSSIPTNLSREIHFSLVQTLLRAGVEGPAVDEALVSAVSDEPKSRELIELLIRNGAVVADQTLYATASQGLVTILEILLMGKVSARSCSIAVPMAMNIRSLQSRYHTIRLLLGPSTKSDAGSSEVTQTVIELLQHYPEDKKLLLLLCRDGRANINLLGGLALELAARNGDMETFKIVLQDTGTLPNPTTVEKAVKCAMELQLTDFNRKDKVKFLLEQVKPQKAMDEALVMEIKLVLASPNPNLSVVKILLAAGADINAIDGEAVIWGIRDPGIADLLLSKNLSPQSFSKAFLYAVGLDEPARYSLCEKLLKAGPPKDPVSIALSTIIKEGQSAIPLIELLLPQSDVNFNDGRAMLAVVEQAFVDALDILLTPRDVMPSTATKVTAFQTATQLKNNSDRYAIAIRLLKSGIPRNIISEALVSAVNTSDIQLTETLLRSGASIEHLRGQAVLCAASSGQGDILRLLIEGRLCNKPSMPTFISAFGGALTLKQKDPKSCHLIVQILLEAGVRGDAVNAALVEIARDGDINFGISELLCTIGEASVEWNDGEALDIAAQSSSVQTLRLLLEQKPSQSVLARAYKSASYLPKDKRYQVVQYLLEAGKSIDKQVSGSLTYATKEAPTDRQLVKLLLDHKAFDEGESITNSARALDGETLKLLLGSPKAIAHISSAFKEVIATGFNWRSHEGLSIVKLLLESGANGEIVGEALANAVQDLEDSPGQLANEFVDVLLHYGADVNYQQGLALQRAAMQANIDLLKKLLPGATIDSKAISIPYIFKTCSEPTTLVRAIQVFNDSLDGDDRVFITGFAHPDLLLEPVLFMALERCPKRHQVLKALLDLGYNPNQWMPRGVSPTMVSEPWPILCWALEQPEKAISNMNIELLIDAGANVNFKSKSGLTPLMLAIRSHRSEIVSKLLSKFADVKVADQNGITPLSMASRLGNTTIMEYLLQAGAECDDGSLHDAARELRCDIMRVLMKFGHKPDYPSDRHNGRSALAELCLSAVNRRPVPTPILLEEAIQCLIAGGANIQLRILTENTSEKTIFHFALDSLDPMLILPVLLKIMWEYVNEECFFYEDATYTYSLTKYVDKDLYQGPADQKESIIRSLKNKRVVDRFWATDVDAEQPDDYCGAPEYIKNEAIRQKLRRKQKAEQHQDAMAALELKRQTALRNVEIMEITKAAEIRTEREKAHASMQVLAERAEAQMRLDSRAETERMRHLDERHTREVEQLRAQAAIQLSTQRALKQEGFEAERTRNALQIEHMEAKIRHETDGRRAILAIENQSREDQEKYDKRLHEREMARVKMQKSLVENSTRLASSLQGRGMTQRQIGYITGEVP</sequence>
<dbReference type="PROSITE" id="PS50088">
    <property type="entry name" value="ANK_REPEAT"/>
    <property type="match status" value="3"/>
</dbReference>
<dbReference type="Pfam" id="PF12796">
    <property type="entry name" value="Ank_2"/>
    <property type="match status" value="2"/>
</dbReference>
<reference evidence="5" key="2">
    <citation type="submission" date="2015-01" db="EMBL/GenBank/DDBJ databases">
        <title>Evolutionary Origins and Diversification of the Mycorrhizal Mutualists.</title>
        <authorList>
            <consortium name="DOE Joint Genome Institute"/>
            <consortium name="Mycorrhizal Genomics Consortium"/>
            <person name="Kohler A."/>
            <person name="Kuo A."/>
            <person name="Nagy L.G."/>
            <person name="Floudas D."/>
            <person name="Copeland A."/>
            <person name="Barry K.W."/>
            <person name="Cichocki N."/>
            <person name="Veneault-Fourrey C."/>
            <person name="LaButti K."/>
            <person name="Lindquist E.A."/>
            <person name="Lipzen A."/>
            <person name="Lundell T."/>
            <person name="Morin E."/>
            <person name="Murat C."/>
            <person name="Riley R."/>
            <person name="Ohm R."/>
            <person name="Sun H."/>
            <person name="Tunlid A."/>
            <person name="Henrissat B."/>
            <person name="Grigoriev I.V."/>
            <person name="Hibbett D.S."/>
            <person name="Martin F."/>
        </authorList>
    </citation>
    <scope>NUCLEOTIDE SEQUENCE [LARGE SCALE GENOMIC DNA]</scope>
    <source>
        <strain evidence="5">Zn</strain>
    </source>
</reference>
<evidence type="ECO:0000256" key="1">
    <source>
        <dbReference type="ARBA" id="ARBA00022737"/>
    </source>
</evidence>
<dbReference type="InterPro" id="IPR051165">
    <property type="entry name" value="Multifunctional_ANK_Repeat"/>
</dbReference>
<evidence type="ECO:0000313" key="5">
    <source>
        <dbReference type="Proteomes" id="UP000054321"/>
    </source>
</evidence>
<dbReference type="InterPro" id="IPR002110">
    <property type="entry name" value="Ankyrin_rpt"/>
</dbReference>
<feature type="repeat" description="ANK" evidence="3">
    <location>
        <begin position="1380"/>
        <end position="1412"/>
    </location>
</feature>
<dbReference type="STRING" id="913774.A0A0C3CQ37"/>
<evidence type="ECO:0000256" key="2">
    <source>
        <dbReference type="ARBA" id="ARBA00023043"/>
    </source>
</evidence>
<name>A0A0C3CQ37_OIDMZ</name>
<dbReference type="EMBL" id="KN832876">
    <property type="protein sequence ID" value="KIN01149.1"/>
    <property type="molecule type" value="Genomic_DNA"/>
</dbReference>
<dbReference type="PANTHER" id="PTHR24123">
    <property type="entry name" value="ANKYRIN REPEAT-CONTAINING"/>
    <property type="match status" value="1"/>
</dbReference>
<dbReference type="InParanoid" id="A0A0C3CQ37"/>
<keyword evidence="5" id="KW-1185">Reference proteome</keyword>
<dbReference type="SMART" id="SM00248">
    <property type="entry name" value="ANK"/>
    <property type="match status" value="16"/>
</dbReference>
<keyword evidence="2 3" id="KW-0040">ANK repeat</keyword>
<evidence type="ECO:0000256" key="3">
    <source>
        <dbReference type="PROSITE-ProRule" id="PRU00023"/>
    </source>
</evidence>
<feature type="repeat" description="ANK" evidence="3">
    <location>
        <begin position="721"/>
        <end position="748"/>
    </location>
</feature>
<dbReference type="InterPro" id="IPR036770">
    <property type="entry name" value="Ankyrin_rpt-contain_sf"/>
</dbReference>
<dbReference type="Gene3D" id="1.25.40.20">
    <property type="entry name" value="Ankyrin repeat-containing domain"/>
    <property type="match status" value="5"/>
</dbReference>
<accession>A0A0C3CQ37</accession>